<dbReference type="GO" id="GO:0005524">
    <property type="term" value="F:ATP binding"/>
    <property type="evidence" value="ECO:0007669"/>
    <property type="project" value="InterPro"/>
</dbReference>
<evidence type="ECO:0000256" key="4">
    <source>
        <dbReference type="ARBA" id="ARBA00023204"/>
    </source>
</evidence>
<dbReference type="AlphaFoldDB" id="A0A344TN81"/>
<gene>
    <name evidence="5 9" type="primary">mutL</name>
    <name evidence="9" type="ORF">DR864_21290</name>
</gene>
<reference evidence="9 10" key="1">
    <citation type="submission" date="2018-07" db="EMBL/GenBank/DDBJ databases">
        <title>Genome sequencing of Runella.</title>
        <authorList>
            <person name="Baek M.-G."/>
            <person name="Yi H."/>
        </authorList>
    </citation>
    <scope>NUCLEOTIDE SEQUENCE [LARGE SCALE GENOMIC DNA]</scope>
    <source>
        <strain evidence="9 10">HYN0085</strain>
    </source>
</reference>
<dbReference type="Gene3D" id="3.30.565.10">
    <property type="entry name" value="Histidine kinase-like ATPase, C-terminal domain"/>
    <property type="match status" value="1"/>
</dbReference>
<dbReference type="PANTHER" id="PTHR10073:SF12">
    <property type="entry name" value="DNA MISMATCH REPAIR PROTEIN MLH1"/>
    <property type="match status" value="1"/>
</dbReference>
<comment type="similarity">
    <text evidence="1 5">Belongs to the DNA mismatch repair MutL/HexB family.</text>
</comment>
<comment type="function">
    <text evidence="5">This protein is involved in the repair of mismatches in DNA. It is required for dam-dependent methyl-directed DNA mismatch repair. May act as a 'molecular matchmaker', a protein that promotes the formation of a stable complex between two or more DNA-binding proteins in an ATP-dependent manner without itself being part of a final effector complex.</text>
</comment>
<organism evidence="9 10">
    <name type="scientific">Runella rosea</name>
    <dbReference type="NCBI Taxonomy" id="2259595"/>
    <lineage>
        <taxon>Bacteria</taxon>
        <taxon>Pseudomonadati</taxon>
        <taxon>Bacteroidota</taxon>
        <taxon>Cytophagia</taxon>
        <taxon>Cytophagales</taxon>
        <taxon>Spirosomataceae</taxon>
        <taxon>Runella</taxon>
    </lineage>
</organism>
<evidence type="ECO:0000256" key="1">
    <source>
        <dbReference type="ARBA" id="ARBA00006082"/>
    </source>
</evidence>
<dbReference type="SMART" id="SM01340">
    <property type="entry name" value="DNA_mis_repair"/>
    <property type="match status" value="1"/>
</dbReference>
<evidence type="ECO:0000259" key="7">
    <source>
        <dbReference type="SMART" id="SM00853"/>
    </source>
</evidence>
<dbReference type="InterPro" id="IPR020568">
    <property type="entry name" value="Ribosomal_Su5_D2-typ_SF"/>
</dbReference>
<dbReference type="InterPro" id="IPR013507">
    <property type="entry name" value="DNA_mismatch_S5_2-like"/>
</dbReference>
<dbReference type="PROSITE" id="PS00058">
    <property type="entry name" value="DNA_MISMATCH_REPAIR_1"/>
    <property type="match status" value="1"/>
</dbReference>
<dbReference type="EMBL" id="CP030850">
    <property type="protein sequence ID" value="AXE20102.1"/>
    <property type="molecule type" value="Genomic_DNA"/>
</dbReference>
<accession>A0A344TN81</accession>
<dbReference type="PANTHER" id="PTHR10073">
    <property type="entry name" value="DNA MISMATCH REPAIR PROTEIN MLH, PMS, MUTL"/>
    <property type="match status" value="1"/>
</dbReference>
<dbReference type="InterPro" id="IPR036890">
    <property type="entry name" value="HATPase_C_sf"/>
</dbReference>
<dbReference type="GO" id="GO:0140664">
    <property type="term" value="F:ATP-dependent DNA damage sensor activity"/>
    <property type="evidence" value="ECO:0007669"/>
    <property type="project" value="InterPro"/>
</dbReference>
<evidence type="ECO:0000259" key="8">
    <source>
        <dbReference type="SMART" id="SM01340"/>
    </source>
</evidence>
<evidence type="ECO:0000313" key="10">
    <source>
        <dbReference type="Proteomes" id="UP000251993"/>
    </source>
</evidence>
<dbReference type="InterPro" id="IPR042120">
    <property type="entry name" value="MutL_C_dimsub"/>
</dbReference>
<dbReference type="InterPro" id="IPR038973">
    <property type="entry name" value="MutL/Mlh/Pms-like"/>
</dbReference>
<dbReference type="InterPro" id="IPR020667">
    <property type="entry name" value="DNA_mismatch_repair_MutL"/>
</dbReference>
<dbReference type="NCBIfam" id="TIGR00585">
    <property type="entry name" value="mutl"/>
    <property type="match status" value="1"/>
</dbReference>
<evidence type="ECO:0000256" key="2">
    <source>
        <dbReference type="ARBA" id="ARBA00021975"/>
    </source>
</evidence>
<dbReference type="Pfam" id="PF13589">
    <property type="entry name" value="HATPase_c_3"/>
    <property type="match status" value="1"/>
</dbReference>
<proteinExistence type="inferred from homology"/>
<dbReference type="KEGG" id="run:DR864_21290"/>
<dbReference type="OrthoDB" id="9763467at2"/>
<keyword evidence="9" id="KW-0540">Nuclease</keyword>
<feature type="domain" description="DNA mismatch repair protein S5" evidence="8">
    <location>
        <begin position="209"/>
        <end position="327"/>
    </location>
</feature>
<dbReference type="InterPro" id="IPR002099">
    <property type="entry name" value="MutL/Mlh/PMS"/>
</dbReference>
<dbReference type="FunFam" id="3.30.565.10:FF:000003">
    <property type="entry name" value="DNA mismatch repair endonuclease MutL"/>
    <property type="match status" value="1"/>
</dbReference>
<evidence type="ECO:0000313" key="9">
    <source>
        <dbReference type="EMBL" id="AXE20102.1"/>
    </source>
</evidence>
<dbReference type="SUPFAM" id="SSF54211">
    <property type="entry name" value="Ribosomal protein S5 domain 2-like"/>
    <property type="match status" value="1"/>
</dbReference>
<evidence type="ECO:0000256" key="3">
    <source>
        <dbReference type="ARBA" id="ARBA00022763"/>
    </source>
</evidence>
<dbReference type="Proteomes" id="UP000251993">
    <property type="component" value="Chromosome"/>
</dbReference>
<dbReference type="Gene3D" id="3.30.230.10">
    <property type="match status" value="1"/>
</dbReference>
<name>A0A344TN81_9BACT</name>
<dbReference type="GO" id="GO:0006298">
    <property type="term" value="P:mismatch repair"/>
    <property type="evidence" value="ECO:0007669"/>
    <property type="project" value="UniProtKB-UniRule"/>
</dbReference>
<keyword evidence="3 5" id="KW-0227">DNA damage</keyword>
<dbReference type="Pfam" id="PF08676">
    <property type="entry name" value="MutL_C"/>
    <property type="match status" value="1"/>
</dbReference>
<dbReference type="SMART" id="SM00853">
    <property type="entry name" value="MutL_C"/>
    <property type="match status" value="1"/>
</dbReference>
<dbReference type="SUPFAM" id="SSF55874">
    <property type="entry name" value="ATPase domain of HSP90 chaperone/DNA topoisomerase II/histidine kinase"/>
    <property type="match status" value="1"/>
</dbReference>
<dbReference type="GO" id="GO:0030983">
    <property type="term" value="F:mismatched DNA binding"/>
    <property type="evidence" value="ECO:0007669"/>
    <property type="project" value="InterPro"/>
</dbReference>
<dbReference type="Gene3D" id="3.30.1540.20">
    <property type="entry name" value="MutL, C-terminal domain, dimerisation subdomain"/>
    <property type="match status" value="1"/>
</dbReference>
<dbReference type="RefSeq" id="WP_114068868.1">
    <property type="nucleotide sequence ID" value="NZ_CP030850.1"/>
</dbReference>
<protein>
    <recommendedName>
        <fullName evidence="2 5">DNA mismatch repair protein MutL</fullName>
    </recommendedName>
</protein>
<dbReference type="InterPro" id="IPR014762">
    <property type="entry name" value="DNA_mismatch_repair_CS"/>
</dbReference>
<dbReference type="InterPro" id="IPR037198">
    <property type="entry name" value="MutL_C_sf"/>
</dbReference>
<dbReference type="Gene3D" id="3.30.1370.100">
    <property type="entry name" value="MutL, C-terminal domain, regulatory subdomain"/>
    <property type="match status" value="1"/>
</dbReference>
<feature type="region of interest" description="Disordered" evidence="6">
    <location>
        <begin position="348"/>
        <end position="376"/>
    </location>
</feature>
<sequence length="623" mass="70601">MQDVIRLLPDAIANQIAAGEVVQRPASVVKELLENSIDAQAKNIQVIIRDAGRTLIQIIDDGGGMSETDARMSFERHATSKIRHADDLFKIRTMGFRGEALASIAAVAQIEMRTRRPSDEIGILLRMEGSELKSQESVACLPGTNILVKNLFFNVPARRNFLKTNSVEMRHILDEFQRVALAHPEISFSLYHNDTEVYNLYAGKLSRRIVDMFGKNYREQLIQCQEETPYVTVRGFVGKPDFARKTRGEQFFFVNERYVKHSYLHHAVLAAYESTISEGSHPFYVLMLDIDPSHIDINIHPTKTEIKFDDERSVYALLMAAIRKAISINHLSHSIDFESNVNFLSPMSGTRTNTAPKPPSFTRDAALAPPLPTSRREETNLSHWEKLFDGFQKPDPTPVQTTLELDDKEDFLEPLPTTLGSRANALNAEDEDIKNRRLAVQIQNRYVVSAVKSGMMLIDQRAAYERVLYDRYLKQLENQNAASQQLLFPATVRLSPANIPMILEMREEITALGFDFDALGPDTLVVRSLPGDLPSDNIQQLFEELCEQLHQSHDELRLNRAETTARTLARRFASRYLVRLSSDEIEKLINQLFISSNPNYTPSGEPIFVILSLDKIANLFKNG</sequence>
<feature type="domain" description="MutL C-terminal dimerisation" evidence="7">
    <location>
        <begin position="439"/>
        <end position="580"/>
    </location>
</feature>
<dbReference type="CDD" id="cd00782">
    <property type="entry name" value="MutL_Trans"/>
    <property type="match status" value="1"/>
</dbReference>
<dbReference type="GO" id="GO:0016887">
    <property type="term" value="F:ATP hydrolysis activity"/>
    <property type="evidence" value="ECO:0007669"/>
    <property type="project" value="InterPro"/>
</dbReference>
<dbReference type="InterPro" id="IPR042121">
    <property type="entry name" value="MutL_C_regsub"/>
</dbReference>
<evidence type="ECO:0000256" key="5">
    <source>
        <dbReference type="HAMAP-Rule" id="MF_00149"/>
    </source>
</evidence>
<dbReference type="InterPro" id="IPR014721">
    <property type="entry name" value="Ribsml_uS5_D2-typ_fold_subgr"/>
</dbReference>
<dbReference type="SUPFAM" id="SSF118116">
    <property type="entry name" value="DNA mismatch repair protein MutL"/>
    <property type="match status" value="1"/>
</dbReference>
<dbReference type="HAMAP" id="MF_00149">
    <property type="entry name" value="DNA_mis_repair"/>
    <property type="match status" value="1"/>
</dbReference>
<dbReference type="GO" id="GO:0032300">
    <property type="term" value="C:mismatch repair complex"/>
    <property type="evidence" value="ECO:0007669"/>
    <property type="project" value="InterPro"/>
</dbReference>
<keyword evidence="9" id="KW-0255">Endonuclease</keyword>
<keyword evidence="10" id="KW-1185">Reference proteome</keyword>
<keyword evidence="4 5" id="KW-0234">DNA repair</keyword>
<dbReference type="CDD" id="cd16926">
    <property type="entry name" value="HATPase_MutL-MLH-PMS-like"/>
    <property type="match status" value="1"/>
</dbReference>
<dbReference type="GO" id="GO:0004519">
    <property type="term" value="F:endonuclease activity"/>
    <property type="evidence" value="ECO:0007669"/>
    <property type="project" value="UniProtKB-KW"/>
</dbReference>
<dbReference type="Pfam" id="PF01119">
    <property type="entry name" value="DNA_mis_repair"/>
    <property type="match status" value="1"/>
</dbReference>
<keyword evidence="9" id="KW-0378">Hydrolase</keyword>
<evidence type="ECO:0000256" key="6">
    <source>
        <dbReference type="SAM" id="MobiDB-lite"/>
    </source>
</evidence>
<dbReference type="InterPro" id="IPR014790">
    <property type="entry name" value="MutL_C"/>
</dbReference>